<feature type="chain" id="PRO_5041652098" evidence="7">
    <location>
        <begin position="32"/>
        <end position="1574"/>
    </location>
</feature>
<dbReference type="InterPro" id="IPR012480">
    <property type="entry name" value="Hepar_II_III_C"/>
</dbReference>
<dbReference type="RefSeq" id="WP_314796964.1">
    <property type="nucleotide sequence ID" value="NZ_CP130319.1"/>
</dbReference>
<protein>
    <submittedName>
        <fullName evidence="9">DNRLRE domain-containing protein</fullName>
    </submittedName>
</protein>
<dbReference type="Gene3D" id="1.50.10.100">
    <property type="entry name" value="Chondroitin AC/alginate lyase"/>
    <property type="match status" value="1"/>
</dbReference>
<feature type="domain" description="Fibronectin type-III" evidence="8">
    <location>
        <begin position="1054"/>
        <end position="1150"/>
    </location>
</feature>
<organism evidence="9 10">
    <name type="scientific">Paenibacillus roseopurpureus</name>
    <dbReference type="NCBI Taxonomy" id="2918901"/>
    <lineage>
        <taxon>Bacteria</taxon>
        <taxon>Bacillati</taxon>
        <taxon>Bacillota</taxon>
        <taxon>Bacilli</taxon>
        <taxon>Bacillales</taxon>
        <taxon>Paenibacillaceae</taxon>
        <taxon>Paenibacillus</taxon>
    </lineage>
</organism>
<proteinExistence type="predicted"/>
<dbReference type="PANTHER" id="PTHR39210">
    <property type="entry name" value="HEPARIN-SULFATE LYASE"/>
    <property type="match status" value="1"/>
</dbReference>
<dbReference type="Pfam" id="PF07940">
    <property type="entry name" value="Hepar_II_III_C"/>
    <property type="match status" value="1"/>
</dbReference>
<dbReference type="InterPro" id="IPR031680">
    <property type="entry name" value="Hepar_II_III_N"/>
</dbReference>
<dbReference type="SUPFAM" id="SSF48230">
    <property type="entry name" value="Chondroitin AC/alginate lyase"/>
    <property type="match status" value="1"/>
</dbReference>
<dbReference type="GO" id="GO:0016829">
    <property type="term" value="F:lyase activity"/>
    <property type="evidence" value="ECO:0007669"/>
    <property type="project" value="UniProtKB-KW"/>
</dbReference>
<evidence type="ECO:0000256" key="7">
    <source>
        <dbReference type="SAM" id="SignalP"/>
    </source>
</evidence>
<evidence type="ECO:0000256" key="6">
    <source>
        <dbReference type="ARBA" id="ARBA00023239"/>
    </source>
</evidence>
<dbReference type="InterPro" id="IPR003961">
    <property type="entry name" value="FN3_dom"/>
</dbReference>
<keyword evidence="6" id="KW-0456">Lyase</keyword>
<evidence type="ECO:0000313" key="9">
    <source>
        <dbReference type="EMBL" id="WNR43035.1"/>
    </source>
</evidence>
<evidence type="ECO:0000256" key="2">
    <source>
        <dbReference type="ARBA" id="ARBA00004613"/>
    </source>
</evidence>
<dbReference type="PROSITE" id="PS50853">
    <property type="entry name" value="FN3"/>
    <property type="match status" value="2"/>
</dbReference>
<evidence type="ECO:0000256" key="1">
    <source>
        <dbReference type="ARBA" id="ARBA00004418"/>
    </source>
</evidence>
<keyword evidence="10" id="KW-1185">Reference proteome</keyword>
<feature type="signal peptide" evidence="7">
    <location>
        <begin position="1"/>
        <end position="31"/>
    </location>
</feature>
<evidence type="ECO:0000259" key="8">
    <source>
        <dbReference type="PROSITE" id="PS50853"/>
    </source>
</evidence>
<dbReference type="GO" id="GO:0042597">
    <property type="term" value="C:periplasmic space"/>
    <property type="evidence" value="ECO:0007669"/>
    <property type="project" value="UniProtKB-SubCell"/>
</dbReference>
<evidence type="ECO:0000313" key="10">
    <source>
        <dbReference type="Proteomes" id="UP001304650"/>
    </source>
</evidence>
<keyword evidence="4 7" id="KW-0732">Signal</keyword>
<dbReference type="InterPro" id="IPR008929">
    <property type="entry name" value="Chondroitin_lyas"/>
</dbReference>
<feature type="domain" description="Fibronectin type-III" evidence="8">
    <location>
        <begin position="963"/>
        <end position="1053"/>
    </location>
</feature>
<keyword evidence="3" id="KW-0964">Secreted</keyword>
<keyword evidence="5" id="KW-0574">Periplasm</keyword>
<evidence type="ECO:0000256" key="4">
    <source>
        <dbReference type="ARBA" id="ARBA00022729"/>
    </source>
</evidence>
<dbReference type="Proteomes" id="UP001304650">
    <property type="component" value="Chromosome"/>
</dbReference>
<dbReference type="InterPro" id="IPR036116">
    <property type="entry name" value="FN3_sf"/>
</dbReference>
<evidence type="ECO:0000256" key="5">
    <source>
        <dbReference type="ARBA" id="ARBA00022764"/>
    </source>
</evidence>
<dbReference type="SMART" id="SM00060">
    <property type="entry name" value="FN3"/>
    <property type="match status" value="3"/>
</dbReference>
<dbReference type="NCBIfam" id="NF033679">
    <property type="entry name" value="DNRLRE_dom"/>
    <property type="match status" value="2"/>
</dbReference>
<dbReference type="GO" id="GO:0005576">
    <property type="term" value="C:extracellular region"/>
    <property type="evidence" value="ECO:0007669"/>
    <property type="project" value="UniProtKB-SubCell"/>
</dbReference>
<dbReference type="EMBL" id="CP130319">
    <property type="protein sequence ID" value="WNR43035.1"/>
    <property type="molecule type" value="Genomic_DNA"/>
</dbReference>
<dbReference type="InterPro" id="IPR055372">
    <property type="entry name" value="CBM96"/>
</dbReference>
<dbReference type="CDD" id="cd00063">
    <property type="entry name" value="FN3"/>
    <property type="match status" value="1"/>
</dbReference>
<comment type="subcellular location">
    <subcellularLocation>
        <location evidence="1">Periplasm</location>
    </subcellularLocation>
    <subcellularLocation>
        <location evidence="2">Secreted</location>
    </subcellularLocation>
</comment>
<dbReference type="Gene3D" id="2.60.40.10">
    <property type="entry name" value="Immunoglobulins"/>
    <property type="match status" value="3"/>
</dbReference>
<dbReference type="InterPro" id="IPR013783">
    <property type="entry name" value="Ig-like_fold"/>
</dbReference>
<dbReference type="SUPFAM" id="SSF49265">
    <property type="entry name" value="Fibronectin type III"/>
    <property type="match status" value="2"/>
</dbReference>
<evidence type="ECO:0000256" key="3">
    <source>
        <dbReference type="ARBA" id="ARBA00022525"/>
    </source>
</evidence>
<gene>
    <name evidence="9" type="ORF">MJB10_18190</name>
</gene>
<accession>A0AA96LJS5</accession>
<dbReference type="Pfam" id="PF24517">
    <property type="entry name" value="CBM96"/>
    <property type="match status" value="3"/>
</dbReference>
<dbReference type="Pfam" id="PF16889">
    <property type="entry name" value="Hepar_II_III_N"/>
    <property type="match status" value="1"/>
</dbReference>
<name>A0AA96LJS5_9BACL</name>
<sequence length="1574" mass="169973">MNKRSKWKRKLLAAAAALLLTPSLLPQIANAYKDESNISDWQFFGHWNGTNWDVPAALDYGYTFGGSQVLTTVKNDVMANNYTQAQQDLLTYFKTRSNRQSLTITYRTSDTTAAEFAIDDIFSGASGEAPIGTFNLNQTAGPAQIDVTTALQNASNDISFMFMGRYKGIDTAVINSKEATTATLRPYLQYTLVGDPITYQLYPSADTYIRPGTLYADQNYGSSQTLNIRGSGLPYDENEQRAYIVFPASSITGNIQSASLVVNGNFIPGTGSTSTQMAIAVYNASPVIETSATWKNTLMNTVSWQGAPSGINWESPGGLNESIISRFNYAPKVASAYNTSSPHDERYANNLLRQITGFIKYFGNDPIIQTPYNQENLDITTRVNNWLQAYDIIRGSSSIDAGANTSILKYLWKAGSNFYTDANYRADINWGTFESQSLFNLGVYFPEFVASADWTTAAKTRLESQVQALSLYDGTYAENSTFYTAGELSTFIDIKNMAKLNGISLSGKLDTFIQQLAKYVMDSSYPDHTDIQQGDGDRADRTTLVQQVGNFYSIPDFQNYQSSSYTSVLDAGSKQAYMRTGWTANDKFMSFSVKEGNHGNPDLLSVTAYVYGKPLIANMGRYSYNNDIISNWLRLDTESRNTIKVDSISQTVDNKALNLHGDMNKWASNASFDFVEGTSNAYASVPHTRNILFIRDGYWIVSDLLKPTSGSHSYNQTWHMLPDANPTIDATTKMIKSNSGNGDIEIVPFDGSSLSSATLENGYYSPKSGIVSSAVYGSYKQNTVSGNVTFDTVLYPTLSTSTLSKDITVSRLSTGVGSETATAAQINLPDGATGVYYLSHETAPTVSRTYGSSGNDYTFNGKIAYAEKLSNGLLSKALLASGSSLKQGALDVIVSSASVPEIGVKWNGTTLEVNGASLQSDTNPTTAIKIYAPTFITNVMLNGTTVASPTRIGDYIYAVGIKSPGIPIVTGATSTSNGQLTLNWKPVDGATGYNVYIGTSSGIYGSPVAAGNSSSFTFNNKTNGTIYYMAVTATNSSGESNKSEQAVAQPMPAPSTPVIVSTASGDQQVTINIKNVPSAEKYYFYYGTSPTNLQNVSNRYTSCTDSILNPSCTIKSLTNGTTYYFAVSAWNDSGESAITSVQSVVPTKIIDTPTISGIKVANNTATVMWKTVTGATGYTLQYGNSTGRYYHMKDLGNATSFSLPMNGAPFYFVVAAYNSSGTSLYSKEVAAPLTDSPFITLYADADAYVQNGSAASTNYGSDTKMYVQKTSTTRSESLLRFDLSAVSSSILSAQMQLMPTTANNASSAAQTAVVVNDNSWNESTVTWNTKPAQGATAASWTGPVVNTPKTIDITSAVTNALSGDKKLSLSIYNPNTDNSYIAYGTKENGKAINVPMLTIMLQPQQTSLTSTADSFVRDGSYASTNYGSFVYGDVKKSSSGFNREVYIQFDTSSITGPISKATVILTPTTVASHNLINNIEFVDNSWSETGTSGITWNNKPSSSSVPFTTWVSPSQFQPLPIDVTSQVIAAMANSDHRISLRIYSPVDQGSNGSISYGMKENTISDFQPKLIIIK</sequence>
<dbReference type="PANTHER" id="PTHR39210:SF1">
    <property type="entry name" value="HEPARIN-SULFATE LYASE"/>
    <property type="match status" value="1"/>
</dbReference>
<dbReference type="Gene3D" id="2.70.98.70">
    <property type="match status" value="1"/>
</dbReference>
<reference evidence="9" key="1">
    <citation type="submission" date="2022-02" db="EMBL/GenBank/DDBJ databases">
        <title>Paenibacillus sp. MBLB1832 Whole Genome Shotgun Sequencing.</title>
        <authorList>
            <person name="Hwang C.Y."/>
            <person name="Cho E.-S."/>
            <person name="Seo M.-J."/>
        </authorList>
    </citation>
    <scope>NUCLEOTIDE SEQUENCE</scope>
    <source>
        <strain evidence="9">MBLB1832</strain>
    </source>
</reference>
<dbReference type="KEGG" id="proo:MJB10_18190"/>